<gene>
    <name evidence="2" type="ORF">LEMA_P067300.1</name>
</gene>
<dbReference type="PANTHER" id="PTHR37574:SF1">
    <property type="entry name" value="LIPASE B"/>
    <property type="match status" value="1"/>
</dbReference>
<keyword evidence="1" id="KW-0732">Signal</keyword>
<evidence type="ECO:0000313" key="3">
    <source>
        <dbReference type="Proteomes" id="UP000002668"/>
    </source>
</evidence>
<dbReference type="OMA" id="FMAVSGD"/>
<dbReference type="PANTHER" id="PTHR37574">
    <property type="entry name" value="LIPASE B"/>
    <property type="match status" value="1"/>
</dbReference>
<dbReference type="Proteomes" id="UP000002668">
    <property type="component" value="Genome"/>
</dbReference>
<accession>E4ZIV2</accession>
<sequence length="467" mass="49358">MHSKINSLTLLSLLSLSLAAPAPVPVPLPQDVTPIQERQLISGLFNGLNGLLSDVNSAVAAGNPSALLSALGDIKPIARPTDIPNALAEESAIWASEARTDFFGAVATQVANGLILDNTFSAALTGALPAGENSVINNNLPPAMTIYPKKASIDAPYTLSEAALRQALFIPPGFTYGKKNPVLFVPGTGAYGGSNFGPNLRKLLTGKDYADPVWLNIPNAMLGDAQTNSEYIAYAIHYLSSISQQKKISIIAWSQGSLDTQWVLKFWPSTRIIIRSFLAISPDFKGTVLANALCLSPNTKLALNPLCPASVIQQEATSKFIAAMRSNDGSSAYVPTTTFYSALFDEIVQPQSGPNASAFLSDVRGVGVSNNEVQSVCAGQPGSGFYDHAGVLFHPLTWALVVDALMYGGVGKLERINVKEVCGRLVAPGLDLDDVLATLGLIPVAAVLLAASQERRITEPALRKYAV</sequence>
<protein>
    <submittedName>
        <fullName evidence="2">Similar to lipase</fullName>
    </submittedName>
</protein>
<dbReference type="RefSeq" id="XP_003834587.1">
    <property type="nucleotide sequence ID" value="XM_003834539.1"/>
</dbReference>
<evidence type="ECO:0000313" key="2">
    <source>
        <dbReference type="EMBL" id="CBX91222.1"/>
    </source>
</evidence>
<dbReference type="Gene3D" id="3.40.50.1820">
    <property type="entry name" value="alpha/beta hydrolase"/>
    <property type="match status" value="1"/>
</dbReference>
<dbReference type="HOGENOM" id="CLU_029537_0_1_1"/>
<feature type="chain" id="PRO_5003194224" evidence="1">
    <location>
        <begin position="20"/>
        <end position="467"/>
    </location>
</feature>
<dbReference type="OrthoDB" id="4605274at2759"/>
<reference evidence="3" key="1">
    <citation type="journal article" date="2011" name="Nat. Commun.">
        <title>Effector diversification within compartments of the Leptosphaeria maculans genome affected by Repeat-Induced Point mutations.</title>
        <authorList>
            <person name="Rouxel T."/>
            <person name="Grandaubert J."/>
            <person name="Hane J.K."/>
            <person name="Hoede C."/>
            <person name="van de Wouw A.P."/>
            <person name="Couloux A."/>
            <person name="Dominguez V."/>
            <person name="Anthouard V."/>
            <person name="Bally P."/>
            <person name="Bourras S."/>
            <person name="Cozijnsen A.J."/>
            <person name="Ciuffetti L.M."/>
            <person name="Degrave A."/>
            <person name="Dilmaghani A."/>
            <person name="Duret L."/>
            <person name="Fudal I."/>
            <person name="Goodwin S.B."/>
            <person name="Gout L."/>
            <person name="Glaser N."/>
            <person name="Linglin J."/>
            <person name="Kema G.H.J."/>
            <person name="Lapalu N."/>
            <person name="Lawrence C.B."/>
            <person name="May K."/>
            <person name="Meyer M."/>
            <person name="Ollivier B."/>
            <person name="Poulain J."/>
            <person name="Schoch C.L."/>
            <person name="Simon A."/>
            <person name="Spatafora J.W."/>
            <person name="Stachowiak A."/>
            <person name="Turgeon B.G."/>
            <person name="Tyler B.M."/>
            <person name="Vincent D."/>
            <person name="Weissenbach J."/>
            <person name="Amselem J."/>
            <person name="Quesneville H."/>
            <person name="Oliver R.P."/>
            <person name="Wincker P."/>
            <person name="Balesdent M.-H."/>
            <person name="Howlett B.J."/>
        </authorList>
    </citation>
    <scope>NUCLEOTIDE SEQUENCE [LARGE SCALE GENOMIC DNA]</scope>
    <source>
        <strain evidence="3">JN3 / isolate v23.1.3 / race Av1-4-5-6-7-8</strain>
    </source>
</reference>
<organism evidence="3">
    <name type="scientific">Leptosphaeria maculans (strain JN3 / isolate v23.1.3 / race Av1-4-5-6-7-8)</name>
    <name type="common">Blackleg fungus</name>
    <name type="synonym">Phoma lingam</name>
    <dbReference type="NCBI Taxonomy" id="985895"/>
    <lineage>
        <taxon>Eukaryota</taxon>
        <taxon>Fungi</taxon>
        <taxon>Dikarya</taxon>
        <taxon>Ascomycota</taxon>
        <taxon>Pezizomycotina</taxon>
        <taxon>Dothideomycetes</taxon>
        <taxon>Pleosporomycetidae</taxon>
        <taxon>Pleosporales</taxon>
        <taxon>Pleosporineae</taxon>
        <taxon>Leptosphaeriaceae</taxon>
        <taxon>Plenodomus</taxon>
        <taxon>Plenodomus lingam/Leptosphaeria maculans species complex</taxon>
    </lineage>
</organism>
<dbReference type="SUPFAM" id="SSF53474">
    <property type="entry name" value="alpha/beta-Hydrolases"/>
    <property type="match status" value="1"/>
</dbReference>
<feature type="signal peptide" evidence="1">
    <location>
        <begin position="1"/>
        <end position="19"/>
    </location>
</feature>
<evidence type="ECO:0000256" key="1">
    <source>
        <dbReference type="SAM" id="SignalP"/>
    </source>
</evidence>
<dbReference type="eggNOG" id="ENOG502QSW8">
    <property type="taxonomic scope" value="Eukaryota"/>
</dbReference>
<dbReference type="VEuPathDB" id="FungiDB:LEMA_P067300.1"/>
<name>E4ZIV2_LEPMJ</name>
<dbReference type="InterPro" id="IPR053228">
    <property type="entry name" value="Stereospecific_Lipase"/>
</dbReference>
<dbReference type="STRING" id="985895.E4ZIV2"/>
<dbReference type="EMBL" id="FP929072">
    <property type="protein sequence ID" value="CBX91222.1"/>
    <property type="molecule type" value="Genomic_DNA"/>
</dbReference>
<dbReference type="InParanoid" id="E4ZIV2"/>
<keyword evidence="3" id="KW-1185">Reference proteome</keyword>
<dbReference type="GeneID" id="13288419"/>
<dbReference type="ESTHER" id="lepmj-e4ziv2">
    <property type="family name" value="Canar_LipB"/>
</dbReference>
<proteinExistence type="predicted"/>
<dbReference type="InterPro" id="IPR029058">
    <property type="entry name" value="AB_hydrolase_fold"/>
</dbReference>
<dbReference type="AlphaFoldDB" id="E4ZIV2"/>